<feature type="transmembrane region" description="Helical" evidence="11">
    <location>
        <begin position="20"/>
        <end position="41"/>
    </location>
</feature>
<proteinExistence type="inferred from homology"/>
<evidence type="ECO:0000313" key="15">
    <source>
        <dbReference type="Proteomes" id="UP001178662"/>
    </source>
</evidence>
<evidence type="ECO:0000256" key="5">
    <source>
        <dbReference type="ARBA" id="ARBA00022692"/>
    </source>
</evidence>
<keyword evidence="3" id="KW-1003">Cell membrane</keyword>
<dbReference type="InterPro" id="IPR030192">
    <property type="entry name" value="YbdG"/>
</dbReference>
<dbReference type="GO" id="GO:0071470">
    <property type="term" value="P:cellular response to osmotic stress"/>
    <property type="evidence" value="ECO:0007669"/>
    <property type="project" value="InterPro"/>
</dbReference>
<dbReference type="GO" id="GO:0005886">
    <property type="term" value="C:plasma membrane"/>
    <property type="evidence" value="ECO:0007669"/>
    <property type="project" value="UniProtKB-SubCell"/>
</dbReference>
<dbReference type="Gene3D" id="2.30.30.60">
    <property type="match status" value="1"/>
</dbReference>
<dbReference type="Proteomes" id="UP001178662">
    <property type="component" value="Chromosome"/>
</dbReference>
<evidence type="ECO:0000256" key="7">
    <source>
        <dbReference type="ARBA" id="ARBA00023016"/>
    </source>
</evidence>
<evidence type="ECO:0000256" key="3">
    <source>
        <dbReference type="ARBA" id="ARBA00022475"/>
    </source>
</evidence>
<keyword evidence="6 11" id="KW-1133">Transmembrane helix</keyword>
<keyword evidence="5 11" id="KW-0812">Transmembrane</keyword>
<name>A0AA95EWX4_9BACL</name>
<feature type="domain" description="Mechanosensitive ion channel MscS" evidence="12">
    <location>
        <begin position="182"/>
        <end position="250"/>
    </location>
</feature>
<keyword evidence="15" id="KW-1185">Reference proteome</keyword>
<dbReference type="EMBL" id="CP119317">
    <property type="protein sequence ID" value="WEK54599.1"/>
    <property type="molecule type" value="Genomic_DNA"/>
</dbReference>
<dbReference type="GO" id="GO:0008381">
    <property type="term" value="F:mechanosensitive monoatomic ion channel activity"/>
    <property type="evidence" value="ECO:0007669"/>
    <property type="project" value="InterPro"/>
</dbReference>
<reference evidence="14" key="1">
    <citation type="submission" date="2023-03" db="EMBL/GenBank/DDBJ databases">
        <title>Andean soil-derived lignocellulolytic bacterial consortium as a source of novel taxa and putative plastic-active enzymes.</title>
        <authorList>
            <person name="Diaz-Garcia L."/>
            <person name="Chuvochina M."/>
            <person name="Feuerriegel G."/>
            <person name="Bunk B."/>
            <person name="Sproer C."/>
            <person name="Streit W.R."/>
            <person name="Rodriguez L.M."/>
            <person name="Overmann J."/>
            <person name="Jimenez D.J."/>
        </authorList>
    </citation>
    <scope>NUCLEOTIDE SEQUENCE</scope>
    <source>
        <strain evidence="14">MAG 2441</strain>
    </source>
</reference>
<keyword evidence="4" id="KW-0997">Cell inner membrane</keyword>
<gene>
    <name evidence="14" type="ORF">P0Y55_00535</name>
</gene>
<evidence type="ECO:0000256" key="4">
    <source>
        <dbReference type="ARBA" id="ARBA00022519"/>
    </source>
</evidence>
<evidence type="ECO:0000259" key="12">
    <source>
        <dbReference type="Pfam" id="PF00924"/>
    </source>
</evidence>
<feature type="transmembrane region" description="Helical" evidence="11">
    <location>
        <begin position="101"/>
        <end position="119"/>
    </location>
</feature>
<dbReference type="FunFam" id="2.30.30.60:FF:000002">
    <property type="entry name" value="Mechanosensitive ion channel family protein"/>
    <property type="match status" value="1"/>
</dbReference>
<feature type="transmembrane region" description="Helical" evidence="11">
    <location>
        <begin position="76"/>
        <end position="95"/>
    </location>
</feature>
<dbReference type="InterPro" id="IPR049278">
    <property type="entry name" value="MS_channel_C"/>
</dbReference>
<protein>
    <recommendedName>
        <fullName evidence="9">Mechanosensing system component YbdG</fullName>
    </recommendedName>
    <alternativeName>
        <fullName evidence="10">Mechanosensitive channel homolog YbdG</fullName>
    </alternativeName>
</protein>
<dbReference type="PANTHER" id="PTHR30414">
    <property type="entry name" value="MINICONDUCTANCE MECHANOSENSITIVE CHANNEL YBDG"/>
    <property type="match status" value="1"/>
</dbReference>
<comment type="subcellular location">
    <subcellularLocation>
        <location evidence="1">Cell inner membrane</location>
        <topology evidence="1">Multi-pass membrane protein</topology>
    </subcellularLocation>
</comment>
<evidence type="ECO:0000256" key="9">
    <source>
        <dbReference type="ARBA" id="ARBA00093630"/>
    </source>
</evidence>
<dbReference type="Pfam" id="PF00924">
    <property type="entry name" value="MS_channel_2nd"/>
    <property type="match status" value="1"/>
</dbReference>
<keyword evidence="7" id="KW-0346">Stress response</keyword>
<evidence type="ECO:0000256" key="1">
    <source>
        <dbReference type="ARBA" id="ARBA00004429"/>
    </source>
</evidence>
<feature type="domain" description="Mechanosensitive ion channel MscS C-terminal" evidence="13">
    <location>
        <begin position="325"/>
        <end position="388"/>
    </location>
</feature>
<organism evidence="14 15">
    <name type="scientific">Candidatus Cohnella colombiensis</name>
    <dbReference type="NCBI Taxonomy" id="3121368"/>
    <lineage>
        <taxon>Bacteria</taxon>
        <taxon>Bacillati</taxon>
        <taxon>Bacillota</taxon>
        <taxon>Bacilli</taxon>
        <taxon>Bacillales</taxon>
        <taxon>Paenibacillaceae</taxon>
        <taxon>Cohnella</taxon>
    </lineage>
</organism>
<dbReference type="AlphaFoldDB" id="A0AA95EWX4"/>
<accession>A0AA95EWX4</accession>
<evidence type="ECO:0000256" key="10">
    <source>
        <dbReference type="ARBA" id="ARBA00093659"/>
    </source>
</evidence>
<feature type="transmembrane region" description="Helical" evidence="11">
    <location>
        <begin position="163"/>
        <end position="180"/>
    </location>
</feature>
<keyword evidence="8 11" id="KW-0472">Membrane</keyword>
<dbReference type="InterPro" id="IPR023408">
    <property type="entry name" value="MscS_beta-dom_sf"/>
</dbReference>
<dbReference type="SUPFAM" id="SSF50182">
    <property type="entry name" value="Sm-like ribonucleoproteins"/>
    <property type="match status" value="1"/>
</dbReference>
<dbReference type="Pfam" id="PF21082">
    <property type="entry name" value="MS_channel_3rd"/>
    <property type="match status" value="1"/>
</dbReference>
<dbReference type="InterPro" id="IPR010920">
    <property type="entry name" value="LSM_dom_sf"/>
</dbReference>
<evidence type="ECO:0000256" key="8">
    <source>
        <dbReference type="ARBA" id="ARBA00023136"/>
    </source>
</evidence>
<evidence type="ECO:0000256" key="6">
    <source>
        <dbReference type="ARBA" id="ARBA00022989"/>
    </source>
</evidence>
<feature type="transmembrane region" description="Helical" evidence="11">
    <location>
        <begin position="140"/>
        <end position="157"/>
    </location>
</feature>
<evidence type="ECO:0000313" key="14">
    <source>
        <dbReference type="EMBL" id="WEK54599.1"/>
    </source>
</evidence>
<evidence type="ECO:0000259" key="13">
    <source>
        <dbReference type="Pfam" id="PF21082"/>
    </source>
</evidence>
<evidence type="ECO:0000256" key="2">
    <source>
        <dbReference type="ARBA" id="ARBA00008017"/>
    </source>
</evidence>
<dbReference type="PANTHER" id="PTHR30414:SF0">
    <property type="entry name" value="MINICONDUCTANCE MECHANOSENSITIVE CHANNEL YBDG"/>
    <property type="match status" value="1"/>
</dbReference>
<comment type="similarity">
    <text evidence="2">Belongs to the MscS (TC 1.A.23) family.</text>
</comment>
<evidence type="ECO:0000256" key="11">
    <source>
        <dbReference type="SAM" id="Phobius"/>
    </source>
</evidence>
<sequence>MEFIRSQLDEYGMNPQSAVYAANIIMVLFIAGICILTNYIAKKIVLKIIIHIITNNRYTWDNIIVEKKVFHKLSHIIPAIILYYFGSIFPDYQYWIEKGALTYMIIVTIAVLNALLNAVDDIYRSFAVSKVKPIKGYIQVVKIILFIVGGIVVISNLSGQNPLILLSGLGALSAVLMLIFKDSILGLVAGVQLSSNDMVRVGDWIEMPKYNANGDVIDITLNTVKVMNFDKTVTSIPSYALISDSFINWRSMQASGGRRIKRCINIDTNSIRFCTKEMIEEFQKIHYLTEYITTRVSEIEEYNTRNRIDQSNNVNGRQLTNIGVFREYIQQYLNNHPKIHKQMTLIVRQLASGDNGLPLEIYAFANDTNWAVYESIQSDIFDHIFAVAPAFGLRAFQNPTGHDVARFVGREQVV</sequence>
<dbReference type="InterPro" id="IPR006685">
    <property type="entry name" value="MscS_channel_2nd"/>
</dbReference>